<protein>
    <submittedName>
        <fullName evidence="2">Uncharacterized protein</fullName>
    </submittedName>
</protein>
<evidence type="ECO:0000313" key="2">
    <source>
        <dbReference type="EMBL" id="EMD22683.1"/>
    </source>
</evidence>
<comment type="caution">
    <text evidence="2">The sequence shown here is derived from an EMBL/GenBank/DDBJ whole genome shotgun (WGS) entry which is preliminary data.</text>
</comment>
<reference evidence="2 4" key="1">
    <citation type="submission" date="2012-10" db="EMBL/GenBank/DDBJ databases">
        <title>Genome assembly of Amycolatopsis azurea DSM 43854.</title>
        <authorList>
            <person name="Khatri I."/>
            <person name="Kaur I."/>
            <person name="Subramanian S."/>
            <person name="Mayilraj S."/>
        </authorList>
    </citation>
    <scope>NUCLEOTIDE SEQUENCE [LARGE SCALE GENOMIC DNA]</scope>
    <source>
        <strain evidence="2 4">DSM 43854</strain>
    </source>
</reference>
<evidence type="ECO:0000256" key="1">
    <source>
        <dbReference type="SAM" id="MobiDB-lite"/>
    </source>
</evidence>
<dbReference type="PATRIC" id="fig|1238180.3.peg.7629"/>
<sequence length="271" mass="30439">MNWSAARWDSLRDYVGRDYYPSADKGIGFKVALTVRARVSTRRGQLPPDPLDLVVPAADRIIRPAAAGVSALRCNYLQHTIASELAELTSLSTKRVRISDVYARVTLDDDAAEQARDAQRMRHDLELDELARQQARARAQFIRDECLADPATARIYTLLEKSSRLGELAGVLDRGDLVAEVAQWHEQARPVLITQAIIDFFGRLTPGQSYEIVDRFIAMVRGFGATKLADQLQSANTRSENGDLRQRTDPRQDRSHVRPANQQQQTDSIEQ</sequence>
<feature type="region of interest" description="Disordered" evidence="1">
    <location>
        <begin position="232"/>
        <end position="271"/>
    </location>
</feature>
<keyword evidence="5" id="KW-1185">Reference proteome</keyword>
<name>M2PE80_9PSEU</name>
<dbReference type="OrthoDB" id="3677501at2"/>
<evidence type="ECO:0000313" key="5">
    <source>
        <dbReference type="Proteomes" id="UP000188551"/>
    </source>
</evidence>
<dbReference type="Proteomes" id="UP000014137">
    <property type="component" value="Unassembled WGS sequence"/>
</dbReference>
<gene>
    <name evidence="3" type="ORF">B0293_41975</name>
    <name evidence="2" type="ORF">C791_8243</name>
</gene>
<accession>M2PE80</accession>
<evidence type="ECO:0000313" key="4">
    <source>
        <dbReference type="Proteomes" id="UP000014137"/>
    </source>
</evidence>
<reference evidence="3 5" key="2">
    <citation type="submission" date="2017-02" db="EMBL/GenBank/DDBJ databases">
        <title>Amycolatopsis azurea DSM 43854 draft genome.</title>
        <authorList>
            <person name="Mayilraj S."/>
        </authorList>
    </citation>
    <scope>NUCLEOTIDE SEQUENCE [LARGE SCALE GENOMIC DNA]</scope>
    <source>
        <strain evidence="3 5">DSM 43854</strain>
    </source>
</reference>
<organism evidence="2 4">
    <name type="scientific">Amycolatopsis azurea DSM 43854</name>
    <dbReference type="NCBI Taxonomy" id="1238180"/>
    <lineage>
        <taxon>Bacteria</taxon>
        <taxon>Bacillati</taxon>
        <taxon>Actinomycetota</taxon>
        <taxon>Actinomycetes</taxon>
        <taxon>Pseudonocardiales</taxon>
        <taxon>Pseudonocardiaceae</taxon>
        <taxon>Amycolatopsis</taxon>
    </lineage>
</organism>
<evidence type="ECO:0000313" key="3">
    <source>
        <dbReference type="EMBL" id="OOC00623.1"/>
    </source>
</evidence>
<proteinExistence type="predicted"/>
<dbReference type="EMBL" id="ANMG01000091">
    <property type="protein sequence ID" value="EMD22683.1"/>
    <property type="molecule type" value="Genomic_DNA"/>
</dbReference>
<dbReference type="AlphaFoldDB" id="M2PE80"/>
<dbReference type="RefSeq" id="WP_005166724.1">
    <property type="nucleotide sequence ID" value="NZ_ANMG01000091.1"/>
</dbReference>
<feature type="compositionally biased region" description="Basic and acidic residues" evidence="1">
    <location>
        <begin position="240"/>
        <end position="256"/>
    </location>
</feature>
<dbReference type="Proteomes" id="UP000188551">
    <property type="component" value="Unassembled WGS sequence"/>
</dbReference>
<dbReference type="EMBL" id="MUXN01000039">
    <property type="protein sequence ID" value="OOC00623.1"/>
    <property type="molecule type" value="Genomic_DNA"/>
</dbReference>
<feature type="compositionally biased region" description="Polar residues" evidence="1">
    <location>
        <begin position="260"/>
        <end position="271"/>
    </location>
</feature>